<dbReference type="PANTHER" id="PTHR48097:SF9">
    <property type="entry name" value="L-THREONINE ALDOLASE"/>
    <property type="match status" value="1"/>
</dbReference>
<keyword evidence="6" id="KW-1185">Reference proteome</keyword>
<reference evidence="7" key="1">
    <citation type="submission" date="2020-12" db="UniProtKB">
        <authorList>
            <consortium name="WormBaseParasite"/>
        </authorList>
    </citation>
    <scope>IDENTIFICATION</scope>
    <source>
        <strain evidence="7">MHco3</strain>
    </source>
</reference>
<evidence type="ECO:0000256" key="1">
    <source>
        <dbReference type="ARBA" id="ARBA00001933"/>
    </source>
</evidence>
<dbReference type="OrthoDB" id="10261951at2759"/>
<evidence type="ECO:0000256" key="4">
    <source>
        <dbReference type="PIRSR" id="PIRSR017617-1"/>
    </source>
</evidence>
<dbReference type="InterPro" id="IPR015421">
    <property type="entry name" value="PyrdxlP-dep_Trfase_major"/>
</dbReference>
<keyword evidence="3" id="KW-0663">Pyridoxal phosphate</keyword>
<dbReference type="GO" id="GO:0006567">
    <property type="term" value="P:L-threonine catabolic process"/>
    <property type="evidence" value="ECO:0007669"/>
    <property type="project" value="TreeGrafter"/>
</dbReference>
<evidence type="ECO:0000313" key="7">
    <source>
        <dbReference type="WBParaSite" id="HCON_00129070-00001"/>
    </source>
</evidence>
<evidence type="ECO:0000259" key="5">
    <source>
        <dbReference type="Pfam" id="PF01212"/>
    </source>
</evidence>
<organism evidence="6 7">
    <name type="scientific">Haemonchus contortus</name>
    <name type="common">Barber pole worm</name>
    <dbReference type="NCBI Taxonomy" id="6289"/>
    <lineage>
        <taxon>Eukaryota</taxon>
        <taxon>Metazoa</taxon>
        <taxon>Ecdysozoa</taxon>
        <taxon>Nematoda</taxon>
        <taxon>Chromadorea</taxon>
        <taxon>Rhabditida</taxon>
        <taxon>Rhabditina</taxon>
        <taxon>Rhabditomorpha</taxon>
        <taxon>Strongyloidea</taxon>
        <taxon>Trichostrongylidae</taxon>
        <taxon>Haemonchus</taxon>
    </lineage>
</organism>
<dbReference type="WBParaSite" id="HCON_00129070-00001">
    <property type="protein sequence ID" value="HCON_00129070-00001"/>
    <property type="gene ID" value="HCON_00129070"/>
</dbReference>
<accession>A0A7I4YQU7</accession>
<dbReference type="Pfam" id="PF01212">
    <property type="entry name" value="Beta_elim_lyase"/>
    <property type="match status" value="1"/>
</dbReference>
<dbReference type="GO" id="GO:0005829">
    <property type="term" value="C:cytosol"/>
    <property type="evidence" value="ECO:0007669"/>
    <property type="project" value="TreeGrafter"/>
</dbReference>
<dbReference type="GO" id="GO:0008732">
    <property type="term" value="F:L-allo-threonine aldolase activity"/>
    <property type="evidence" value="ECO:0007669"/>
    <property type="project" value="TreeGrafter"/>
</dbReference>
<feature type="modified residue" description="N6-(pyridoxal phosphate)lysine" evidence="4">
    <location>
        <position position="260"/>
    </location>
</feature>
<name>A0A7I4YQU7_HAECO</name>
<dbReference type="InterPro" id="IPR015424">
    <property type="entry name" value="PyrdxlP-dep_Trfase"/>
</dbReference>
<dbReference type="Proteomes" id="UP000025227">
    <property type="component" value="Unplaced"/>
</dbReference>
<dbReference type="PANTHER" id="PTHR48097">
    <property type="entry name" value="L-THREONINE ALDOLASE-RELATED"/>
    <property type="match status" value="1"/>
</dbReference>
<feature type="domain" description="Aromatic amino acid beta-eliminating lyase/threonine aldolase" evidence="5">
    <location>
        <begin position="63"/>
        <end position="331"/>
    </location>
</feature>
<dbReference type="InterPro" id="IPR023603">
    <property type="entry name" value="Low_specificity_L-TA-like"/>
</dbReference>
<dbReference type="InterPro" id="IPR015422">
    <property type="entry name" value="PyrdxlP-dep_Trfase_small"/>
</dbReference>
<dbReference type="Gene3D" id="3.90.1150.10">
    <property type="entry name" value="Aspartate Aminotransferase, domain 1"/>
    <property type="match status" value="1"/>
</dbReference>
<protein>
    <submittedName>
        <fullName evidence="7">Beta_elim_lyase domain-containing protein</fullName>
    </submittedName>
</protein>
<proteinExistence type="inferred from homology"/>
<dbReference type="NCBIfam" id="NF007825">
    <property type="entry name" value="PRK10534.1"/>
    <property type="match status" value="1"/>
</dbReference>
<comment type="cofactor">
    <cofactor evidence="1">
        <name>pyridoxal 5'-phosphate</name>
        <dbReference type="ChEBI" id="CHEBI:597326"/>
    </cofactor>
</comment>
<dbReference type="InterPro" id="IPR001597">
    <property type="entry name" value="ArAA_b-elim_lyase/Thr_aldolase"/>
</dbReference>
<dbReference type="NCBIfam" id="NF041359">
    <property type="entry name" value="GntG_guanitoxin"/>
    <property type="match status" value="1"/>
</dbReference>
<dbReference type="GO" id="GO:0006545">
    <property type="term" value="P:glycine biosynthetic process"/>
    <property type="evidence" value="ECO:0007669"/>
    <property type="project" value="TreeGrafter"/>
</dbReference>
<dbReference type="FunFam" id="3.40.640.10:FF:000159">
    <property type="entry name" value="Uncharacterized protein R102.4"/>
    <property type="match status" value="1"/>
</dbReference>
<evidence type="ECO:0000313" key="6">
    <source>
        <dbReference type="Proteomes" id="UP000025227"/>
    </source>
</evidence>
<sequence>YSIKVSPDNIMAGTMQRLWRISSLLRIRVDCGRDLRIYQKRRMVTKPTPQYTTTVPNSAQCIDMRSDTVTLPSDEMKEAMVKAVLGDDVYGEDRTVNELEERCAQLFGKEAGLFVASGTMGNLLAIMAHCQRGDEIIVGRYNHIHRWEQGNYAQLAGVSATTVNVGSDGTMEIDDIEDAIRVQDIHMPNTRLICLETTHNYSGGRPLPLDYIRSVRELASKHGLNVHIDGARIYNAAVALEVEVRDIAQYADSVMMCFSKGLGAPVGSILVGSKAFIDKARRSRKAVGGGWRQAGVLAAAAHVALNNAEKTIRRDHANAQKLASGINAITPDNLKDAIHASDVGITNMVILKCNNGVSPIQVQKFFESRGVLMMLFDATRVRIVLNWGVTEEDVEKVLGHYKEFIQSLTNS</sequence>
<evidence type="ECO:0000256" key="2">
    <source>
        <dbReference type="ARBA" id="ARBA00006966"/>
    </source>
</evidence>
<dbReference type="PIRSF" id="PIRSF017617">
    <property type="entry name" value="Thr_aldolase"/>
    <property type="match status" value="1"/>
</dbReference>
<dbReference type="CDD" id="cd06502">
    <property type="entry name" value="TA_like"/>
    <property type="match status" value="1"/>
</dbReference>
<evidence type="ECO:0000256" key="3">
    <source>
        <dbReference type="ARBA" id="ARBA00022898"/>
    </source>
</evidence>
<dbReference type="AlphaFoldDB" id="A0A7I4YQU7"/>
<dbReference type="Gene3D" id="3.40.640.10">
    <property type="entry name" value="Type I PLP-dependent aspartate aminotransferase-like (Major domain)"/>
    <property type="match status" value="1"/>
</dbReference>
<comment type="similarity">
    <text evidence="2">Belongs to the threonine aldolase family.</text>
</comment>
<dbReference type="SUPFAM" id="SSF53383">
    <property type="entry name" value="PLP-dependent transferases"/>
    <property type="match status" value="1"/>
</dbReference>